<dbReference type="SUPFAM" id="SSF141571">
    <property type="entry name" value="Pentapeptide repeat-like"/>
    <property type="match status" value="2"/>
</dbReference>
<keyword evidence="2" id="KW-1185">Reference proteome</keyword>
<reference evidence="2" key="1">
    <citation type="submission" date="2016-10" db="EMBL/GenBank/DDBJ databases">
        <authorList>
            <person name="Varghese N."/>
            <person name="Submissions S."/>
        </authorList>
    </citation>
    <scope>NUCLEOTIDE SEQUENCE [LARGE SCALE GENOMIC DNA]</scope>
    <source>
        <strain evidence="2">UNC178MFTsu3.1</strain>
    </source>
</reference>
<dbReference type="RefSeq" id="WP_026636727.1">
    <property type="nucleotide sequence ID" value="NZ_FONH01000014.1"/>
</dbReference>
<dbReference type="Gene3D" id="2.160.20.80">
    <property type="entry name" value="E3 ubiquitin-protein ligase SopA"/>
    <property type="match status" value="3"/>
</dbReference>
<evidence type="ECO:0000313" key="2">
    <source>
        <dbReference type="Proteomes" id="UP000199477"/>
    </source>
</evidence>
<proteinExistence type="predicted"/>
<dbReference type="InterPro" id="IPR001646">
    <property type="entry name" value="5peptide_repeat"/>
</dbReference>
<dbReference type="Pfam" id="PF00805">
    <property type="entry name" value="Pentapeptide"/>
    <property type="match status" value="7"/>
</dbReference>
<sequence>MFVFEGKCRLITPGQTVRFMFHVDHKAGQLRIQIDEREPDTHSFAAWAELFKGLFPFPAPRGLLSMLAEAPQEPEPGNIALLANLAGIGSGLQGKLDLRTDAWGVSSILQSKSCEKADFSPQGKTVIDLRDTDFSGVRFVDTDFSQAILSGVNFSRCSFENCTFARTQLSLLRLIGADLTRQPLRNLDLSGAKLDEARLDGNYVMGCKLQGVSLRKASLNRTQFMSSNMTYTTLDGATGTLPLFGDCDLAFASLKQVKFAKPVFSGSQLVSIEAADASLADARFGRVTLEDLTERLVLKAGAGSNPIDNPAAIHLADFSGATLTGARFDGAGITQSKFDGARMQKAILGGARMRWVSFKDAELEGADFGAREAEYMQGHRMRDPVPVASFEDVDFDNANLHATNFRDAILTGKVRHTRLPRRDTSKAQRMCLAGARFRSGLLGLDWSHVDASGATIALDLPAGVEIKNFKARQAILPQVDFAGLRLPNADFEAADLRNMRFGNCELRDARFNKAILEAADFTGANLEGADFSHASLMNANFSGAWMWSSKFNGAVLTEANFSSAMLAEVDFKSIGDNRLSYVNFSGACLVSATFTNIKAPRSGNKQTNFSSACLAGADFVGASLMDVVLTRAQISSRSGTITALHRLRPEGKEFDYTATKLDPQNTGLHTTCPDGKGGPCSLEQLRAVPIPAQWSKSD</sequence>
<dbReference type="PANTHER" id="PTHR14136">
    <property type="entry name" value="BTB_POZ DOMAIN-CONTAINING PROTEIN KCTD9"/>
    <property type="match status" value="1"/>
</dbReference>
<dbReference type="InterPro" id="IPR051082">
    <property type="entry name" value="Pentapeptide-BTB/POZ_domain"/>
</dbReference>
<dbReference type="EMBL" id="FONH01000014">
    <property type="protein sequence ID" value="SFF36457.1"/>
    <property type="molecule type" value="Genomic_DNA"/>
</dbReference>
<dbReference type="AlphaFoldDB" id="A0A1I2I5T2"/>
<dbReference type="Proteomes" id="UP000199477">
    <property type="component" value="Unassembled WGS sequence"/>
</dbReference>
<dbReference type="STRING" id="500610.SAMN02799615_03293"/>
<name>A0A1I2I5T2_9GAMM</name>
<accession>A0A1I2I5T2</accession>
<evidence type="ECO:0000313" key="1">
    <source>
        <dbReference type="EMBL" id="SFF36457.1"/>
    </source>
</evidence>
<protein>
    <submittedName>
        <fullName evidence="1">Uncharacterized protein YjbI, contains pentapeptide repeats</fullName>
    </submittedName>
</protein>
<organism evidence="1 2">
    <name type="scientific">Dyella marensis</name>
    <dbReference type="NCBI Taxonomy" id="500610"/>
    <lineage>
        <taxon>Bacteria</taxon>
        <taxon>Pseudomonadati</taxon>
        <taxon>Pseudomonadota</taxon>
        <taxon>Gammaproteobacteria</taxon>
        <taxon>Lysobacterales</taxon>
        <taxon>Rhodanobacteraceae</taxon>
        <taxon>Dyella</taxon>
    </lineage>
</organism>
<gene>
    <name evidence="1" type="ORF">SAMN02799615_03293</name>
</gene>
<dbReference type="PANTHER" id="PTHR14136:SF17">
    <property type="entry name" value="BTB_POZ DOMAIN-CONTAINING PROTEIN KCTD9"/>
    <property type="match status" value="1"/>
</dbReference>